<evidence type="ECO:0000256" key="4">
    <source>
        <dbReference type="ARBA" id="ARBA00023136"/>
    </source>
</evidence>
<accession>A0A081B857</accession>
<dbReference type="RefSeq" id="WP_045443157.1">
    <property type="nucleotide sequence ID" value="NZ_BBIO01000003.1"/>
</dbReference>
<dbReference type="AlphaFoldDB" id="A0A081B857"/>
<evidence type="ECO:0000256" key="1">
    <source>
        <dbReference type="ARBA" id="ARBA00004127"/>
    </source>
</evidence>
<dbReference type="eggNOG" id="COG3339">
    <property type="taxonomic scope" value="Bacteria"/>
</dbReference>
<keyword evidence="8" id="KW-1185">Reference proteome</keyword>
<gene>
    <name evidence="7" type="ORF">M2A_0724</name>
</gene>
<sequence>MSKRPDSAALPDFEDPAYQLPATVAQNRTRVKKGFWRKLLRVAGRVPFAEEAAAAYYCALDPQTPTRVRATLLAALAYFVTPADFIPDVIAAFGFTDDATVLMMALSLVSGHLTDKHRAAARKALGKTPPHEPQENSENQPR</sequence>
<dbReference type="STRING" id="1333998.M2A_0724"/>
<keyword evidence="3" id="KW-1133">Transmembrane helix</keyword>
<evidence type="ECO:0000256" key="5">
    <source>
        <dbReference type="SAM" id="MobiDB-lite"/>
    </source>
</evidence>
<dbReference type="InterPro" id="IPR010652">
    <property type="entry name" value="DUF1232"/>
</dbReference>
<keyword evidence="2" id="KW-0812">Transmembrane</keyword>
<proteinExistence type="predicted"/>
<organism evidence="7 8">
    <name type="scientific">Tepidicaulis marinus</name>
    <dbReference type="NCBI Taxonomy" id="1333998"/>
    <lineage>
        <taxon>Bacteria</taxon>
        <taxon>Pseudomonadati</taxon>
        <taxon>Pseudomonadota</taxon>
        <taxon>Alphaproteobacteria</taxon>
        <taxon>Hyphomicrobiales</taxon>
        <taxon>Parvibaculaceae</taxon>
        <taxon>Tepidicaulis</taxon>
    </lineage>
</organism>
<evidence type="ECO:0000313" key="7">
    <source>
        <dbReference type="EMBL" id="GAK44225.1"/>
    </source>
</evidence>
<keyword evidence="4" id="KW-0472">Membrane</keyword>
<dbReference type="EMBL" id="BBIO01000003">
    <property type="protein sequence ID" value="GAK44225.1"/>
    <property type="molecule type" value="Genomic_DNA"/>
</dbReference>
<comment type="subcellular location">
    <subcellularLocation>
        <location evidence="1">Endomembrane system</location>
        <topology evidence="1">Multi-pass membrane protein</topology>
    </subcellularLocation>
</comment>
<evidence type="ECO:0000313" key="8">
    <source>
        <dbReference type="Proteomes" id="UP000028702"/>
    </source>
</evidence>
<feature type="region of interest" description="Disordered" evidence="5">
    <location>
        <begin position="122"/>
        <end position="142"/>
    </location>
</feature>
<dbReference type="GO" id="GO:0012505">
    <property type="term" value="C:endomembrane system"/>
    <property type="evidence" value="ECO:0007669"/>
    <property type="project" value="UniProtKB-SubCell"/>
</dbReference>
<name>A0A081B857_9HYPH</name>
<protein>
    <submittedName>
        <fullName evidence="7">Conserved protein</fullName>
    </submittedName>
</protein>
<reference evidence="7 8" key="1">
    <citation type="submission" date="2014-07" db="EMBL/GenBank/DDBJ databases">
        <title>Tepidicaulis marinum gen. nov., sp. nov., a novel marine bacterium denitrifying nitrate to nitrous oxide strictly under microaerobic conditions.</title>
        <authorList>
            <person name="Takeuchi M."/>
            <person name="Yamagishi T."/>
            <person name="Kamagata Y."/>
            <person name="Oshima K."/>
            <person name="Hattori M."/>
            <person name="Katayama T."/>
            <person name="Hanada S."/>
            <person name="Tamaki H."/>
            <person name="Marumo K."/>
            <person name="Maeda H."/>
            <person name="Nedachi M."/>
            <person name="Iwasaki W."/>
            <person name="Suwa Y."/>
            <person name="Sakata S."/>
        </authorList>
    </citation>
    <scope>NUCLEOTIDE SEQUENCE [LARGE SCALE GENOMIC DNA]</scope>
    <source>
        <strain evidence="7 8">MA2</strain>
    </source>
</reference>
<evidence type="ECO:0000256" key="2">
    <source>
        <dbReference type="ARBA" id="ARBA00022692"/>
    </source>
</evidence>
<feature type="domain" description="DUF1232" evidence="6">
    <location>
        <begin position="69"/>
        <end position="103"/>
    </location>
</feature>
<evidence type="ECO:0000259" key="6">
    <source>
        <dbReference type="Pfam" id="PF06803"/>
    </source>
</evidence>
<evidence type="ECO:0000256" key="3">
    <source>
        <dbReference type="ARBA" id="ARBA00022989"/>
    </source>
</evidence>
<dbReference type="Proteomes" id="UP000028702">
    <property type="component" value="Unassembled WGS sequence"/>
</dbReference>
<comment type="caution">
    <text evidence="7">The sequence shown here is derived from an EMBL/GenBank/DDBJ whole genome shotgun (WGS) entry which is preliminary data.</text>
</comment>
<dbReference type="Pfam" id="PF06803">
    <property type="entry name" value="DUF1232"/>
    <property type="match status" value="1"/>
</dbReference>